<dbReference type="EMBL" id="CP097332">
    <property type="protein sequence ID" value="UQX87057.1"/>
    <property type="molecule type" value="Genomic_DNA"/>
</dbReference>
<name>A0ABY4QVB4_9ACTN</name>
<reference evidence="1" key="2">
    <citation type="submission" date="2022-05" db="EMBL/GenBank/DDBJ databases">
        <authorList>
            <person name="Kim J.-S."/>
            <person name="Lee K."/>
            <person name="Suh M."/>
            <person name="Eom M."/>
            <person name="Kim J.-S."/>
            <person name="Kim D.-S."/>
            <person name="Ko S.-H."/>
            <person name="Shin Y."/>
            <person name="Lee J.-S."/>
        </authorList>
    </citation>
    <scope>NUCLEOTIDE SEQUENCE</scope>
    <source>
        <strain evidence="1">N237</strain>
    </source>
</reference>
<evidence type="ECO:0000313" key="2">
    <source>
        <dbReference type="Proteomes" id="UP001056336"/>
    </source>
</evidence>
<dbReference type="Proteomes" id="UP001056336">
    <property type="component" value="Chromosome"/>
</dbReference>
<gene>
    <name evidence="1" type="ORF">M6D93_12150</name>
</gene>
<accession>A0ABY4QVB4</accession>
<protein>
    <submittedName>
        <fullName evidence="1">Uncharacterized protein</fullName>
    </submittedName>
</protein>
<proteinExistence type="predicted"/>
<evidence type="ECO:0000313" key="1">
    <source>
        <dbReference type="EMBL" id="UQX87057.1"/>
    </source>
</evidence>
<keyword evidence="2" id="KW-1185">Reference proteome</keyword>
<reference evidence="1" key="1">
    <citation type="journal article" date="2018" name="Int. J. Syst. Evol. Microbiol.">
        <title>Jatrophihabitans telluris sp. nov., isolated from sediment soil of lava forest wetlands and the emended description of the genus Jatrophihabitans.</title>
        <authorList>
            <person name="Lee K.C."/>
            <person name="Suh M.K."/>
            <person name="Eom M.K."/>
            <person name="Kim K.K."/>
            <person name="Kim J.S."/>
            <person name="Kim D.S."/>
            <person name="Ko S.H."/>
            <person name="Shin Y.K."/>
            <person name="Lee J.S."/>
        </authorList>
    </citation>
    <scope>NUCLEOTIDE SEQUENCE</scope>
    <source>
        <strain evidence="1">N237</strain>
    </source>
</reference>
<dbReference type="RefSeq" id="WP_249769490.1">
    <property type="nucleotide sequence ID" value="NZ_CP097332.1"/>
</dbReference>
<sequence length="281" mass="30496">MTTDELRTRGSIIGLLSGTGADLVRATVITQAVPDRPPLQLNELVAPVYDHAAHLIDWRLTPHHPDQKIEDAEISAFRSWRASFTAERLLGERALIRAFLDWTPPQCDTRALDVLRLPSAHVDFHTALEMRLQIDQARKIVNASTEHGYGLFTAAGRRSASRALIPTDPPTVLLATAEAALTIGPGGLRLQQTAADNDTVRLRGWTAHADGIRAQTSTGEIYLAESAAARLLRAAGRHADDVEVHECPLSTLLAPLLVFLRDATELAGNTGAALHIRSGWS</sequence>
<organism evidence="1 2">
    <name type="scientific">Jatrophihabitans telluris</name>
    <dbReference type="NCBI Taxonomy" id="2038343"/>
    <lineage>
        <taxon>Bacteria</taxon>
        <taxon>Bacillati</taxon>
        <taxon>Actinomycetota</taxon>
        <taxon>Actinomycetes</taxon>
        <taxon>Jatrophihabitantales</taxon>
        <taxon>Jatrophihabitantaceae</taxon>
        <taxon>Jatrophihabitans</taxon>
    </lineage>
</organism>